<evidence type="ECO:0000313" key="3">
    <source>
        <dbReference type="Proteomes" id="UP000251213"/>
    </source>
</evidence>
<dbReference type="EMBL" id="QJKK01000005">
    <property type="protein sequence ID" value="RAL24177.1"/>
    <property type="molecule type" value="Genomic_DNA"/>
</dbReference>
<keyword evidence="3" id="KW-1185">Reference proteome</keyword>
<dbReference type="InterPro" id="IPR029058">
    <property type="entry name" value="AB_hydrolase_fold"/>
</dbReference>
<name>A0A364K4B2_9BACL</name>
<accession>A0A364K4B2</accession>
<dbReference type="SUPFAM" id="SSF53474">
    <property type="entry name" value="alpha/beta-Hydrolases"/>
    <property type="match status" value="1"/>
</dbReference>
<reference evidence="2 3" key="2">
    <citation type="submission" date="2018-06" db="EMBL/GenBank/DDBJ databases">
        <authorList>
            <person name="Zhirakovskaya E."/>
        </authorList>
    </citation>
    <scope>NUCLEOTIDE SEQUENCE [LARGE SCALE GENOMIC DNA]</scope>
    <source>
        <strain evidence="2 3">FBKL4.011</strain>
    </source>
</reference>
<organism evidence="2 3">
    <name type="scientific">Thermoflavimicrobium daqui</name>
    <dbReference type="NCBI Taxonomy" id="2137476"/>
    <lineage>
        <taxon>Bacteria</taxon>
        <taxon>Bacillati</taxon>
        <taxon>Bacillota</taxon>
        <taxon>Bacilli</taxon>
        <taxon>Bacillales</taxon>
        <taxon>Thermoactinomycetaceae</taxon>
        <taxon>Thermoflavimicrobium</taxon>
    </lineage>
</organism>
<feature type="domain" description="Serine aminopeptidase S33" evidence="1">
    <location>
        <begin position="22"/>
        <end position="137"/>
    </location>
</feature>
<evidence type="ECO:0000313" key="2">
    <source>
        <dbReference type="EMBL" id="RAL24177.1"/>
    </source>
</evidence>
<sequence>MKRVAFKNSQNLTLVGNLYISSPQSIIMMCHGFRSDKSSRGRFDRFATAYQQLGYSVLAFDFSGCGESDNDRITIAKEIDDLQSAISFVKSLDYVNIALHGHSLGTRVCLECYTPQVSAMVLTGACTGPMKYNWEDHFTKEQLQELEEKGYITEYSEKRKILIDQQMLLDFELVDQKKLLSSIKCPVLIIHGDADEEERELCQLTKQGMKWLSKESRLEVIQGATHSFTNHLPLVEKLATDWFLKYFSL</sequence>
<dbReference type="InterPro" id="IPR022742">
    <property type="entry name" value="Hydrolase_4"/>
</dbReference>
<dbReference type="Proteomes" id="UP000251213">
    <property type="component" value="Unassembled WGS sequence"/>
</dbReference>
<proteinExistence type="predicted"/>
<evidence type="ECO:0000259" key="1">
    <source>
        <dbReference type="Pfam" id="PF12146"/>
    </source>
</evidence>
<dbReference type="Gene3D" id="3.40.50.1820">
    <property type="entry name" value="alpha/beta hydrolase"/>
    <property type="match status" value="1"/>
</dbReference>
<reference evidence="2 3" key="1">
    <citation type="submission" date="2018-06" db="EMBL/GenBank/DDBJ databases">
        <title>Thermoflavimicrobium daqus sp. nov., a thermophilic microbe isolated from Moutai-flavour Daqu.</title>
        <authorList>
            <person name="Wang X."/>
            <person name="Zhou H."/>
        </authorList>
    </citation>
    <scope>NUCLEOTIDE SEQUENCE [LARGE SCALE GENOMIC DNA]</scope>
    <source>
        <strain evidence="2 3">FBKL4.011</strain>
    </source>
</reference>
<comment type="caution">
    <text evidence="2">The sequence shown here is derived from an EMBL/GenBank/DDBJ whole genome shotgun (WGS) entry which is preliminary data.</text>
</comment>
<gene>
    <name evidence="2" type="ORF">DL897_10865</name>
</gene>
<dbReference type="RefSeq" id="WP_113659170.1">
    <property type="nucleotide sequence ID" value="NZ_KZ845667.1"/>
</dbReference>
<dbReference type="OrthoDB" id="9780269at2"/>
<dbReference type="AlphaFoldDB" id="A0A364K4B2"/>
<dbReference type="Pfam" id="PF12146">
    <property type="entry name" value="Hydrolase_4"/>
    <property type="match status" value="1"/>
</dbReference>
<dbReference type="PANTHER" id="PTHR42886:SF53">
    <property type="entry name" value="ALPHA_BETA-HYDROLASES SUPERFAMILY PROTEIN"/>
    <property type="match status" value="1"/>
</dbReference>
<dbReference type="PANTHER" id="PTHR42886">
    <property type="entry name" value="RE40534P-RELATED"/>
    <property type="match status" value="1"/>
</dbReference>
<protein>
    <recommendedName>
        <fullName evidence="1">Serine aminopeptidase S33 domain-containing protein</fullName>
    </recommendedName>
</protein>